<name>A0A317QFI4_9ACTN</name>
<protein>
    <submittedName>
        <fullName evidence="3">Uncharacterized protein DUF222</fullName>
    </submittedName>
</protein>
<dbReference type="Proteomes" id="UP000246661">
    <property type="component" value="Unassembled WGS sequence"/>
</dbReference>
<feature type="region of interest" description="Disordered" evidence="1">
    <location>
        <begin position="314"/>
        <end position="397"/>
    </location>
</feature>
<dbReference type="EMBL" id="QGTX01000001">
    <property type="protein sequence ID" value="PWW21514.1"/>
    <property type="molecule type" value="Genomic_DNA"/>
</dbReference>
<feature type="domain" description="DUF222" evidence="2">
    <location>
        <begin position="55"/>
        <end position="305"/>
    </location>
</feature>
<organism evidence="3 4">
    <name type="scientific">Geodermatophilus normandii</name>
    <dbReference type="NCBI Taxonomy" id="1137989"/>
    <lineage>
        <taxon>Bacteria</taxon>
        <taxon>Bacillati</taxon>
        <taxon>Actinomycetota</taxon>
        <taxon>Actinomycetes</taxon>
        <taxon>Geodermatophilales</taxon>
        <taxon>Geodermatophilaceae</taxon>
        <taxon>Geodermatophilus</taxon>
    </lineage>
</organism>
<gene>
    <name evidence="3" type="ORF">JD79_00647</name>
</gene>
<sequence>MIDHVDDVLTAPAPVPPVGMSSGPLGEVQAAVREIARQTAVQARAVAAFAASRPAAADRAQGEPGAMSAERWARRSAVLRPVSEWATQELAVALSLSAEAAQALLERSLTLVHRLPATLEALEAGVLHVGHVWPLLDRVAPIADDALRARLEADLLVWAAGRVTTPAQLGDKARREVLKHDARAAADRLARAVRERGVSARPDRVEGTSVVSALLTTPEAAALVAALGAYADALPADPDDIRTRGQRMADCLLDLVLRPGESDLPPVQVVLSVVAPLGALLGGDAPCEIDGQVVPAETVRALLAALTGHPLITPADTATADTAPTDTAPTSTAPTSTAPTSTAPTSTAPTSTAPTDTAPADTAPADTAPADTAPAGTAPADSRPAGSHDLGPIEVPVRPAVPVDPEFERWWTDTVHRVLTEELAGGQPPLVDAAELQARWAVDEEPPETGPPPQDGPLPDGASDRWWARADRAVDAAGDAVLAAQQALGRARRLVATAARADAADEAAWANSPAGRVTTAPDALTALAAATDHARAALTGLLAATGGGGLADRPRLVLTDALTGALLTLTDLPALRRAIAQGGGLGPPGRADGYRPGAALDRHVRTRDRRCRFPGCRRRVPRGSDLDHAVPWPTGPTTAANLAGYCTGHHRGKHQAPGWRHTLAPDGTLTVTTPTGLTAATTPPPY</sequence>
<dbReference type="AlphaFoldDB" id="A0A317QFI4"/>
<evidence type="ECO:0000313" key="3">
    <source>
        <dbReference type="EMBL" id="PWW21514.1"/>
    </source>
</evidence>
<dbReference type="CDD" id="cd00085">
    <property type="entry name" value="HNHc"/>
    <property type="match status" value="1"/>
</dbReference>
<accession>A0A317QFI4</accession>
<dbReference type="InterPro" id="IPR003615">
    <property type="entry name" value="HNH_nuc"/>
</dbReference>
<reference evidence="4" key="1">
    <citation type="submission" date="2018-05" db="EMBL/GenBank/DDBJ databases">
        <authorList>
            <person name="Klenk H.-P."/>
            <person name="Huntemann M."/>
            <person name="Clum A."/>
            <person name="Pillay M."/>
            <person name="Palaniappan K."/>
            <person name="Varghese N."/>
            <person name="Mikhailova N."/>
            <person name="Stamatis D."/>
            <person name="Reddy T."/>
            <person name="Daum C."/>
            <person name="Shapiro N."/>
            <person name="Ivanova N."/>
            <person name="Kyrpides N."/>
            <person name="Woyke T."/>
        </authorList>
    </citation>
    <scope>NUCLEOTIDE SEQUENCE [LARGE SCALE GENOMIC DNA]</scope>
    <source>
        <strain evidence="4">DSM 45417</strain>
    </source>
</reference>
<evidence type="ECO:0000259" key="2">
    <source>
        <dbReference type="Pfam" id="PF02720"/>
    </source>
</evidence>
<comment type="caution">
    <text evidence="3">The sequence shown here is derived from an EMBL/GenBank/DDBJ whole genome shotgun (WGS) entry which is preliminary data.</text>
</comment>
<evidence type="ECO:0000313" key="4">
    <source>
        <dbReference type="Proteomes" id="UP000246661"/>
    </source>
</evidence>
<dbReference type="Pfam" id="PF02720">
    <property type="entry name" value="DUF222"/>
    <property type="match status" value="1"/>
</dbReference>
<feature type="compositionally biased region" description="Low complexity" evidence="1">
    <location>
        <begin position="314"/>
        <end position="382"/>
    </location>
</feature>
<evidence type="ECO:0000256" key="1">
    <source>
        <dbReference type="SAM" id="MobiDB-lite"/>
    </source>
</evidence>
<proteinExistence type="predicted"/>
<dbReference type="OrthoDB" id="5188087at2"/>
<keyword evidence="4" id="KW-1185">Reference proteome</keyword>
<dbReference type="InterPro" id="IPR003870">
    <property type="entry name" value="DUF222"/>
</dbReference>